<evidence type="ECO:0000256" key="3">
    <source>
        <dbReference type="ARBA" id="ARBA00022884"/>
    </source>
</evidence>
<comment type="caution">
    <text evidence="7">The sequence shown here is derived from an EMBL/GenBank/DDBJ whole genome shotgun (WGS) entry which is preliminary data.</text>
</comment>
<dbReference type="InterPro" id="IPR009000">
    <property type="entry name" value="Transl_B-barrel_sf"/>
</dbReference>
<dbReference type="GO" id="GO:0019843">
    <property type="term" value="F:rRNA binding"/>
    <property type="evidence" value="ECO:0007669"/>
    <property type="project" value="UniProtKB-KW"/>
</dbReference>
<dbReference type="Gene3D" id="3.30.1430.10">
    <property type="match status" value="1"/>
</dbReference>
<dbReference type="InterPro" id="IPR045077">
    <property type="entry name" value="L3_arc_euk"/>
</dbReference>
<protein>
    <recommendedName>
        <fullName evidence="6">50S ribosomal protein L3</fullName>
    </recommendedName>
</protein>
<reference evidence="7" key="1">
    <citation type="journal article" date="2015" name="Proc. Natl. Acad. Sci. U.S.A.">
        <title>Networks of energetic and metabolic interactions define dynamics in microbial communities.</title>
        <authorList>
            <person name="Embree M."/>
            <person name="Liu J.K."/>
            <person name="Al-Bassam M.M."/>
            <person name="Zengler K."/>
        </authorList>
    </citation>
    <scope>NUCLEOTIDE SEQUENCE</scope>
</reference>
<organism evidence="7">
    <name type="scientific">hydrocarbon metagenome</name>
    <dbReference type="NCBI Taxonomy" id="938273"/>
    <lineage>
        <taxon>unclassified sequences</taxon>
        <taxon>metagenomes</taxon>
        <taxon>ecological metagenomes</taxon>
    </lineage>
</organism>
<proteinExistence type="inferred from homology"/>
<evidence type="ECO:0000256" key="1">
    <source>
        <dbReference type="ARBA" id="ARBA00006540"/>
    </source>
</evidence>
<dbReference type="NCBIfam" id="TIGR03626">
    <property type="entry name" value="L3_arch"/>
    <property type="match status" value="1"/>
</dbReference>
<gene>
    <name evidence="7" type="ORF">ASZ90_013890</name>
</gene>
<dbReference type="SUPFAM" id="SSF50447">
    <property type="entry name" value="Translation proteins"/>
    <property type="match status" value="1"/>
</dbReference>
<dbReference type="Gene3D" id="2.40.30.10">
    <property type="entry name" value="Translation factors"/>
    <property type="match status" value="1"/>
</dbReference>
<evidence type="ECO:0000256" key="6">
    <source>
        <dbReference type="ARBA" id="ARBA00035457"/>
    </source>
</evidence>
<dbReference type="InterPro" id="IPR000597">
    <property type="entry name" value="Ribosomal_uL3"/>
</dbReference>
<evidence type="ECO:0000256" key="2">
    <source>
        <dbReference type="ARBA" id="ARBA00022730"/>
    </source>
</evidence>
<accession>A0A0W8F6D7</accession>
<keyword evidence="5" id="KW-0687">Ribonucleoprotein</keyword>
<dbReference type="PROSITE" id="PS00474">
    <property type="entry name" value="RIBOSOMAL_L3"/>
    <property type="match status" value="1"/>
</dbReference>
<evidence type="ECO:0000313" key="7">
    <source>
        <dbReference type="EMBL" id="KUG16443.1"/>
    </source>
</evidence>
<comment type="similarity">
    <text evidence="1">Belongs to the universal ribosomal protein uL3 family.</text>
</comment>
<dbReference type="Gene3D" id="4.10.960.10">
    <property type="entry name" value="Ribosomal protein L3, domain 3"/>
    <property type="match status" value="1"/>
</dbReference>
<dbReference type="EMBL" id="LNQE01001497">
    <property type="protein sequence ID" value="KUG16443.1"/>
    <property type="molecule type" value="Genomic_DNA"/>
</dbReference>
<keyword evidence="3" id="KW-0694">RNA-binding</keyword>
<dbReference type="GO" id="GO:0022625">
    <property type="term" value="C:cytosolic large ribosomal subunit"/>
    <property type="evidence" value="ECO:0007669"/>
    <property type="project" value="TreeGrafter"/>
</dbReference>
<dbReference type="InterPro" id="IPR019928">
    <property type="entry name" value="Ribosomal_uL3_arc"/>
</dbReference>
<keyword evidence="2" id="KW-0699">rRNA-binding</keyword>
<dbReference type="PANTHER" id="PTHR11363">
    <property type="entry name" value="60S RIBOSOMAL PROTEIN L3-RELATED"/>
    <property type="match status" value="1"/>
</dbReference>
<evidence type="ECO:0000256" key="5">
    <source>
        <dbReference type="ARBA" id="ARBA00023274"/>
    </source>
</evidence>
<sequence>MATIHRPRRGSLAYSPRKRAKSEVPRIRSWLEEDKARIAGFAGYKAGMTHVMMIDDRPRSLTEGMEISTPVTVLEVPPMNVVAVRAYESYNGGLRPAGELWAENLSPELSRAMTVPKKTRGTAPGDLVALGDDIADVRVLVHTNPTLVSGIPKKVPEIMEMPINGGSMNDRLSFAQTLLGQQVPISSVFELGDLMDTSAVTKGKGTQGPVRRWGIAMAKRKHARTGKVRHVGNLGPWHPAHISWRVPQLGQMGYHQRTEYNKRLMFIGTDGSKITPDGGFPGYGVIKNQYILIKGSVPGPIKRLVRMRHAMRPGKNFVKAPELLHVSQESKQGV</sequence>
<dbReference type="NCBIfam" id="NF003261">
    <property type="entry name" value="PRK04231.1"/>
    <property type="match status" value="1"/>
</dbReference>
<dbReference type="AlphaFoldDB" id="A0A0W8F6D7"/>
<dbReference type="Pfam" id="PF00297">
    <property type="entry name" value="Ribosomal_L3"/>
    <property type="match status" value="1"/>
</dbReference>
<evidence type="ECO:0000256" key="4">
    <source>
        <dbReference type="ARBA" id="ARBA00022980"/>
    </source>
</evidence>
<dbReference type="InterPro" id="IPR019926">
    <property type="entry name" value="Ribosomal_uL3_CS"/>
</dbReference>
<dbReference type="PANTHER" id="PTHR11363:SF5">
    <property type="entry name" value="LARGE RIBOSOMAL SUBUNIT PROTEIN UL3"/>
    <property type="match status" value="1"/>
</dbReference>
<dbReference type="InterPro" id="IPR044892">
    <property type="entry name" value="Ribosomal_L3_dom_3_arc_sf"/>
</dbReference>
<keyword evidence="4 7" id="KW-0689">Ribosomal protein</keyword>
<dbReference type="GO" id="GO:0006412">
    <property type="term" value="P:translation"/>
    <property type="evidence" value="ECO:0007669"/>
    <property type="project" value="InterPro"/>
</dbReference>
<dbReference type="HAMAP" id="MF_01325_A">
    <property type="entry name" value="Ribosomal_uL3_A"/>
    <property type="match status" value="1"/>
</dbReference>
<dbReference type="GO" id="GO:0003735">
    <property type="term" value="F:structural constituent of ribosome"/>
    <property type="evidence" value="ECO:0007669"/>
    <property type="project" value="InterPro"/>
</dbReference>
<name>A0A0W8F6D7_9ZZZZ</name>